<evidence type="ECO:0000256" key="4">
    <source>
        <dbReference type="ARBA" id="ARBA00022801"/>
    </source>
</evidence>
<dbReference type="OrthoDB" id="49490at2"/>
<dbReference type="InterPro" id="IPR012341">
    <property type="entry name" value="6hp_glycosidase-like_sf"/>
</dbReference>
<dbReference type="Proteomes" id="UP000285517">
    <property type="component" value="Chromosome"/>
</dbReference>
<comment type="similarity">
    <text evidence="2">Belongs to the glycosyl hydrolase 100 family.</text>
</comment>
<organism evidence="7 8">
    <name type="scientific">Aequorivita ciconiae</name>
    <dbReference type="NCBI Taxonomy" id="2494375"/>
    <lineage>
        <taxon>Bacteria</taxon>
        <taxon>Pseudomonadati</taxon>
        <taxon>Bacteroidota</taxon>
        <taxon>Flavobacteriia</taxon>
        <taxon>Flavobacteriales</taxon>
        <taxon>Flavobacteriaceae</taxon>
        <taxon>Aequorivita</taxon>
    </lineage>
</organism>
<dbReference type="InterPro" id="IPR024746">
    <property type="entry name" value="Glyco_hydro_100"/>
</dbReference>
<evidence type="ECO:0000313" key="7">
    <source>
        <dbReference type="EMBL" id="QAA83077.1"/>
    </source>
</evidence>
<dbReference type="AlphaFoldDB" id="A0A410G717"/>
<evidence type="ECO:0000256" key="5">
    <source>
        <dbReference type="ARBA" id="ARBA00023277"/>
    </source>
</evidence>
<keyword evidence="4" id="KW-0378">Hydrolase</keyword>
<dbReference type="InterPro" id="IPR008928">
    <property type="entry name" value="6-hairpin_glycosidase_sf"/>
</dbReference>
<evidence type="ECO:0000256" key="2">
    <source>
        <dbReference type="ARBA" id="ARBA00007671"/>
    </source>
</evidence>
<dbReference type="EMBL" id="CP034951">
    <property type="protein sequence ID" value="QAA83077.1"/>
    <property type="molecule type" value="Genomic_DNA"/>
</dbReference>
<dbReference type="Pfam" id="PF12899">
    <property type="entry name" value="Glyco_hydro_100"/>
    <property type="match status" value="1"/>
</dbReference>
<dbReference type="SUPFAM" id="SSF48208">
    <property type="entry name" value="Six-hairpin glycosidases"/>
    <property type="match status" value="1"/>
</dbReference>
<sequence>MTPEMKIQVGETKNAALEVLLHNAKGTVANLPRTAGWGYPEPYTRDLLISALGIATSGCEELIMSVRNVLDTLAITQASNGQIPSLVHDTNNRGSSDTTPLFLMAVGIFRKLFNNPHYLEEAVNKALIWMEYQCPTSHYLIAQQPTSDWRDEQWVLGYGLFVNTATYTGLKLLKQHNWANNLGNAINQFTYTSDLEHICPNEGLAIKNRPYFALWSYKVYSSTRFDLLGNSLAILAGLNTTFEAHEMASWIEKECKIMRNGKILAVDLAPNFFPFIEPKDEDWLPRYYKYNKPGDYHNGGIWPFISGFYIAALVAAQLYEDADRELLALTKLVRKSRNKNLEFGFNEWYKAQTGEPMGQDWQTWSASNYLYAANCVLEQRPLFFESLCKP</sequence>
<keyword evidence="5" id="KW-0119">Carbohydrate metabolism</keyword>
<accession>A0A410G717</accession>
<dbReference type="GO" id="GO:0033926">
    <property type="term" value="F:endo-alpha-N-acetylgalactosaminidase activity"/>
    <property type="evidence" value="ECO:0007669"/>
    <property type="project" value="InterPro"/>
</dbReference>
<proteinExistence type="inferred from homology"/>
<reference evidence="7 8" key="1">
    <citation type="submission" date="2019-01" db="EMBL/GenBank/DDBJ databases">
        <title>Complete genome sequencing of Aequorivita sp. H23M31.</title>
        <authorList>
            <person name="Bae J.-W."/>
        </authorList>
    </citation>
    <scope>NUCLEOTIDE SEQUENCE [LARGE SCALE GENOMIC DNA]</scope>
    <source>
        <strain evidence="7 8">H23M31</strain>
    </source>
</reference>
<evidence type="ECO:0000256" key="1">
    <source>
        <dbReference type="ARBA" id="ARBA00000094"/>
    </source>
</evidence>
<dbReference type="GO" id="GO:0005975">
    <property type="term" value="P:carbohydrate metabolic process"/>
    <property type="evidence" value="ECO:0007669"/>
    <property type="project" value="InterPro"/>
</dbReference>
<evidence type="ECO:0000313" key="8">
    <source>
        <dbReference type="Proteomes" id="UP000285517"/>
    </source>
</evidence>
<keyword evidence="6" id="KW-0326">Glycosidase</keyword>
<keyword evidence="8" id="KW-1185">Reference proteome</keyword>
<dbReference type="GO" id="GO:0004564">
    <property type="term" value="F:beta-fructofuranosidase activity"/>
    <property type="evidence" value="ECO:0007669"/>
    <property type="project" value="UniProtKB-EC"/>
</dbReference>
<protein>
    <recommendedName>
        <fullName evidence="3">beta-fructofuranosidase</fullName>
        <ecNumber evidence="3">3.2.1.26</ecNumber>
    </recommendedName>
</protein>
<evidence type="ECO:0000256" key="6">
    <source>
        <dbReference type="ARBA" id="ARBA00023295"/>
    </source>
</evidence>
<gene>
    <name evidence="7" type="ORF">EI546_15740</name>
</gene>
<dbReference type="Gene3D" id="1.50.10.10">
    <property type="match status" value="1"/>
</dbReference>
<name>A0A410G717_9FLAO</name>
<evidence type="ECO:0000256" key="3">
    <source>
        <dbReference type="ARBA" id="ARBA00012758"/>
    </source>
</evidence>
<comment type="catalytic activity">
    <reaction evidence="1">
        <text>Hydrolysis of terminal non-reducing beta-D-fructofuranoside residues in beta-D-fructofuranosides.</text>
        <dbReference type="EC" id="3.2.1.26"/>
    </reaction>
</comment>
<dbReference type="EC" id="3.2.1.26" evidence="3"/>
<dbReference type="RefSeq" id="WP_128251440.1">
    <property type="nucleotide sequence ID" value="NZ_CP034951.1"/>
</dbReference>
<dbReference type="KEGG" id="aev:EI546_15740"/>